<protein>
    <submittedName>
        <fullName evidence="2">Uncharacterized protein</fullName>
    </submittedName>
</protein>
<gene>
    <name evidence="2" type="ORF">DWW18_16585</name>
    <name evidence="1" type="ORF">I6J59_18365</name>
</gene>
<organism evidence="2 3">
    <name type="scientific">Butyricimonas virosa</name>
    <dbReference type="NCBI Taxonomy" id="544645"/>
    <lineage>
        <taxon>Bacteria</taxon>
        <taxon>Pseudomonadati</taxon>
        <taxon>Bacteroidota</taxon>
        <taxon>Bacteroidia</taxon>
        <taxon>Bacteroidales</taxon>
        <taxon>Odoribacteraceae</taxon>
        <taxon>Butyricimonas</taxon>
    </lineage>
</organism>
<evidence type="ECO:0000313" key="4">
    <source>
        <dbReference type="Proteomes" id="UP000654720"/>
    </source>
</evidence>
<name>A0A412WW43_9BACT</name>
<sequence>MNKILYILFVCTVLPLFSKAQGYTMDLPRLKTFPPYQIDREKRSFVVSWEARDNSVARSVIAYVGVERTVEQDGVQNVLETTLKGDTTLSGNACKSLGINAFVHDYMTGQGWYMRMGQVSAKGLVFKPDASLPQDWTPVLMSPVFDASRDGGKFTIRFTATVVDCKPGESVTLVVRHWADRRGTAMEEKVVELIADGKAHEYLVECSRGMNNENVSIQAGVTGSTVLLSGDIEIEQRLEKGDRVWHSVALTQMNRPAGADFTKINELGIKVDTMEVTASFGASNVLDYKEHRRKGWRLFYTLFQMITAEDGVSTRASLYSDPVYFEE</sequence>
<evidence type="ECO:0000313" key="2">
    <source>
        <dbReference type="EMBL" id="RGV31640.1"/>
    </source>
</evidence>
<accession>A0A412WW43</accession>
<reference evidence="1 4" key="2">
    <citation type="submission" date="2021-02" db="EMBL/GenBank/DDBJ databases">
        <title>FDA dAtabase for Regulatory Grade micrObial Sequences (FDA-ARGOS): Supporting development and validation of Infectious Disease Dx tests.</title>
        <authorList>
            <person name="Carlson P."/>
            <person name="Fischbach M."/>
            <person name="Hastie J."/>
            <person name="Bilen M."/>
            <person name="Cheng A."/>
            <person name="Tallon L."/>
            <person name="Sadzewicz L."/>
            <person name="Zhao X."/>
            <person name="Boylan J."/>
            <person name="Ott S."/>
            <person name="Bowen H."/>
            <person name="Vavikolanu K."/>
            <person name="Mehta A."/>
            <person name="Aluvathingal J."/>
            <person name="Nadendla S."/>
            <person name="Yan Y."/>
            <person name="Sichtig H."/>
        </authorList>
    </citation>
    <scope>NUCLEOTIDE SEQUENCE [LARGE SCALE GENOMIC DNA]</scope>
    <source>
        <strain evidence="1 4">FDAARGOS_1229</strain>
    </source>
</reference>
<dbReference type="STRING" id="1121130.GCA_000519105_02593"/>
<dbReference type="GeneID" id="93097449"/>
<dbReference type="Proteomes" id="UP000283589">
    <property type="component" value="Unassembled WGS sequence"/>
</dbReference>
<dbReference type="AlphaFoldDB" id="A0A412WW43"/>
<dbReference type="Proteomes" id="UP000654720">
    <property type="component" value="Chromosome"/>
</dbReference>
<proteinExistence type="predicted"/>
<keyword evidence="4" id="KW-1185">Reference proteome</keyword>
<dbReference type="EMBL" id="QRZA01000029">
    <property type="protein sequence ID" value="RGV31640.1"/>
    <property type="molecule type" value="Genomic_DNA"/>
</dbReference>
<reference evidence="2 3" key="1">
    <citation type="submission" date="2018-08" db="EMBL/GenBank/DDBJ databases">
        <title>A genome reference for cultivated species of the human gut microbiota.</title>
        <authorList>
            <person name="Zou Y."/>
            <person name="Xue W."/>
            <person name="Luo G."/>
        </authorList>
    </citation>
    <scope>NUCLEOTIDE SEQUENCE [LARGE SCALE GENOMIC DNA]</scope>
    <source>
        <strain evidence="2 3">AF14-49</strain>
    </source>
</reference>
<dbReference type="EMBL" id="CP069450">
    <property type="protein sequence ID" value="QRO49814.1"/>
    <property type="molecule type" value="Genomic_DNA"/>
</dbReference>
<evidence type="ECO:0000313" key="3">
    <source>
        <dbReference type="Proteomes" id="UP000283589"/>
    </source>
</evidence>
<dbReference type="RefSeq" id="WP_027201239.1">
    <property type="nucleotide sequence ID" value="NZ_CAJUBB010000008.1"/>
</dbReference>
<evidence type="ECO:0000313" key="1">
    <source>
        <dbReference type="EMBL" id="QRO49814.1"/>
    </source>
</evidence>